<evidence type="ECO:0000256" key="1">
    <source>
        <dbReference type="SAM" id="MobiDB-lite"/>
    </source>
</evidence>
<sequence length="106" mass="11698">MTQDFGPDSLHTVTSWPVLARIAARHTKKQVLTGFEANSLYLHSESYDWRAMGERERAFADALLEAALALAKPLPPFEGQLKPLDTHNLPPPKNPLPPGDPDDGGW</sequence>
<keyword evidence="3" id="KW-1185">Reference proteome</keyword>
<evidence type="ECO:0000313" key="2">
    <source>
        <dbReference type="EMBL" id="RRH68156.1"/>
    </source>
</evidence>
<organism evidence="2 3">
    <name type="scientific">Falsigemmobacter faecalis</name>
    <dbReference type="NCBI Taxonomy" id="2488730"/>
    <lineage>
        <taxon>Bacteria</taxon>
        <taxon>Pseudomonadati</taxon>
        <taxon>Pseudomonadota</taxon>
        <taxon>Alphaproteobacteria</taxon>
        <taxon>Rhodobacterales</taxon>
        <taxon>Paracoccaceae</taxon>
        <taxon>Falsigemmobacter</taxon>
    </lineage>
</organism>
<dbReference type="AlphaFoldDB" id="A0A3P3D3J6"/>
<dbReference type="EMBL" id="RRAZ01000065">
    <property type="protein sequence ID" value="RRH68156.1"/>
    <property type="molecule type" value="Genomic_DNA"/>
</dbReference>
<dbReference type="RefSeq" id="WP_124966863.1">
    <property type="nucleotide sequence ID" value="NZ_RRAZ01000065.1"/>
</dbReference>
<dbReference type="Proteomes" id="UP000282125">
    <property type="component" value="Unassembled WGS sequence"/>
</dbReference>
<protein>
    <submittedName>
        <fullName evidence="2">Uncharacterized protein</fullName>
    </submittedName>
</protein>
<proteinExistence type="predicted"/>
<name>A0A3P3D3J6_9RHOB</name>
<evidence type="ECO:0000313" key="3">
    <source>
        <dbReference type="Proteomes" id="UP000282125"/>
    </source>
</evidence>
<feature type="region of interest" description="Disordered" evidence="1">
    <location>
        <begin position="77"/>
        <end position="106"/>
    </location>
</feature>
<accession>A0A3P3D3J6</accession>
<reference evidence="2 3" key="1">
    <citation type="submission" date="2018-11" db="EMBL/GenBank/DDBJ databases">
        <title>Gemmobacter sp. nov., YIM 102744-1 draft genome.</title>
        <authorList>
            <person name="Li G."/>
            <person name="Jiang Y."/>
        </authorList>
    </citation>
    <scope>NUCLEOTIDE SEQUENCE [LARGE SCALE GENOMIC DNA]</scope>
    <source>
        <strain evidence="2 3">YIM 102744-1</strain>
    </source>
</reference>
<feature type="compositionally biased region" description="Pro residues" evidence="1">
    <location>
        <begin position="89"/>
        <end position="99"/>
    </location>
</feature>
<gene>
    <name evidence="2" type="ORF">EG244_19735</name>
</gene>
<comment type="caution">
    <text evidence="2">The sequence shown here is derived from an EMBL/GenBank/DDBJ whole genome shotgun (WGS) entry which is preliminary data.</text>
</comment>